<dbReference type="RefSeq" id="XP_012650914.1">
    <property type="nucleotide sequence ID" value="XM_012795460.1"/>
</dbReference>
<dbReference type="Proteomes" id="UP000009168">
    <property type="component" value="Unassembled WGS sequence"/>
</dbReference>
<keyword evidence="2" id="KW-1185">Reference proteome</keyword>
<accession>W7XFE4</accession>
<dbReference type="AlphaFoldDB" id="W7XFE4"/>
<name>W7XFE4_TETTS</name>
<dbReference type="GeneID" id="24438610"/>
<organism evidence="1 2">
    <name type="scientific">Tetrahymena thermophila (strain SB210)</name>
    <dbReference type="NCBI Taxonomy" id="312017"/>
    <lineage>
        <taxon>Eukaryota</taxon>
        <taxon>Sar</taxon>
        <taxon>Alveolata</taxon>
        <taxon>Ciliophora</taxon>
        <taxon>Intramacronucleata</taxon>
        <taxon>Oligohymenophorea</taxon>
        <taxon>Hymenostomatida</taxon>
        <taxon>Tetrahymenina</taxon>
        <taxon>Tetrahymenidae</taxon>
        <taxon>Tetrahymena</taxon>
    </lineage>
</organism>
<reference evidence="2" key="1">
    <citation type="journal article" date="2006" name="PLoS Biol.">
        <title>Macronuclear genome sequence of the ciliate Tetrahymena thermophila, a model eukaryote.</title>
        <authorList>
            <person name="Eisen J.A."/>
            <person name="Coyne R.S."/>
            <person name="Wu M."/>
            <person name="Wu D."/>
            <person name="Thiagarajan M."/>
            <person name="Wortman J.R."/>
            <person name="Badger J.H."/>
            <person name="Ren Q."/>
            <person name="Amedeo P."/>
            <person name="Jones K.M."/>
            <person name="Tallon L.J."/>
            <person name="Delcher A.L."/>
            <person name="Salzberg S.L."/>
            <person name="Silva J.C."/>
            <person name="Haas B.J."/>
            <person name="Majoros W.H."/>
            <person name="Farzad M."/>
            <person name="Carlton J.M."/>
            <person name="Smith R.K. Jr."/>
            <person name="Garg J."/>
            <person name="Pearlman R.E."/>
            <person name="Karrer K.M."/>
            <person name="Sun L."/>
            <person name="Manning G."/>
            <person name="Elde N.C."/>
            <person name="Turkewitz A.P."/>
            <person name="Asai D.J."/>
            <person name="Wilkes D.E."/>
            <person name="Wang Y."/>
            <person name="Cai H."/>
            <person name="Collins K."/>
            <person name="Stewart B.A."/>
            <person name="Lee S.R."/>
            <person name="Wilamowska K."/>
            <person name="Weinberg Z."/>
            <person name="Ruzzo W.L."/>
            <person name="Wloga D."/>
            <person name="Gaertig J."/>
            <person name="Frankel J."/>
            <person name="Tsao C.-C."/>
            <person name="Gorovsky M.A."/>
            <person name="Keeling P.J."/>
            <person name="Waller R.F."/>
            <person name="Patron N.J."/>
            <person name="Cherry J.M."/>
            <person name="Stover N.A."/>
            <person name="Krieger C.J."/>
            <person name="del Toro C."/>
            <person name="Ryder H.F."/>
            <person name="Williamson S.C."/>
            <person name="Barbeau R.A."/>
            <person name="Hamilton E.P."/>
            <person name="Orias E."/>
        </authorList>
    </citation>
    <scope>NUCLEOTIDE SEQUENCE [LARGE SCALE GENOMIC DNA]</scope>
    <source>
        <strain evidence="2">SB210</strain>
    </source>
</reference>
<proteinExistence type="predicted"/>
<evidence type="ECO:0000313" key="1">
    <source>
        <dbReference type="EMBL" id="EWS76542.1"/>
    </source>
</evidence>
<evidence type="ECO:0000313" key="2">
    <source>
        <dbReference type="Proteomes" id="UP000009168"/>
    </source>
</evidence>
<gene>
    <name evidence="1" type="ORF">TTHERM_000361879</name>
</gene>
<dbReference type="InParanoid" id="W7XFE4"/>
<protein>
    <submittedName>
        <fullName evidence="1">Uncharacterized protein</fullName>
    </submittedName>
</protein>
<dbReference type="EMBL" id="GG662855">
    <property type="protein sequence ID" value="EWS76542.1"/>
    <property type="molecule type" value="Genomic_DNA"/>
</dbReference>
<dbReference type="KEGG" id="tet:TTHERM_000361879"/>
<sequence>MTQQNICNLLSDLIVIRRRHINQLFNQLRKNQQIYIQTYIQKLINSSINLKNQIINQITAIYIYLSNLLSIYHSKKTILKPISQLSVILVSQLDSKRQILFSKNKQINYSIFLKLQKSTFLSTQKQRMNFFKYLQADIFQGIQKLKKIDQDQKKYFHQARKYINKQIKEIKEIIVMHQKNNQINYKKSIKQIYQQIIKQVSLHKFVQYLLQKNNQLLILFIFFHLLSKQISLQQFLRYLFKELIQFIHPPYCLLFSQFLKYLSICQYQLQRF</sequence>